<dbReference type="EMBL" id="JACCBT010000001">
    <property type="protein sequence ID" value="NYE10431.1"/>
    <property type="molecule type" value="Genomic_DNA"/>
</dbReference>
<organism evidence="1 2">
    <name type="scientific">Actinomadura citrea</name>
    <dbReference type="NCBI Taxonomy" id="46158"/>
    <lineage>
        <taxon>Bacteria</taxon>
        <taxon>Bacillati</taxon>
        <taxon>Actinomycetota</taxon>
        <taxon>Actinomycetes</taxon>
        <taxon>Streptosporangiales</taxon>
        <taxon>Thermomonosporaceae</taxon>
        <taxon>Actinomadura</taxon>
    </lineage>
</organism>
<comment type="caution">
    <text evidence="1">The sequence shown here is derived from an EMBL/GenBank/DDBJ whole genome shotgun (WGS) entry which is preliminary data.</text>
</comment>
<proteinExistence type="predicted"/>
<accession>A0A7Y9KAR1</accession>
<name>A0A7Y9KAR1_9ACTN</name>
<sequence>MITPPPFALLEDLLGSRTDDPRLADLHRAHGLRPPPTFPDRDGWDGMGVTEQGWEMAYKATVRVPDRYPSLRVRGCGPVIGYVTKVYITESYPAPVRDGLTVALPEPEARARALDSMTAEYGNVVHVLHRDEESTFEVRYHEDGRFIWYLLTLNERAENDPELLRAAAPDAREIPFWPSLDPDESFPTALRALKVHQDASGLDGLDFETSDHFESGAVASWTGDDDADREFRVFGTDGSGGQVAFWRVHEGLPIEQQPVVLFGSEGYVGPVAKDLCDLLHLLAAGVGPFEAAMAYTSDEDIDDEDTALRPELARIAEIHLQRREGRTPKAVVEDAENAYADVRDRVDALSR</sequence>
<dbReference type="Proteomes" id="UP000591272">
    <property type="component" value="Unassembled WGS sequence"/>
</dbReference>
<evidence type="ECO:0000313" key="2">
    <source>
        <dbReference type="Proteomes" id="UP000591272"/>
    </source>
</evidence>
<evidence type="ECO:0000313" key="1">
    <source>
        <dbReference type="EMBL" id="NYE10431.1"/>
    </source>
</evidence>
<dbReference type="RefSeq" id="WP_179831953.1">
    <property type="nucleotide sequence ID" value="NZ_BMRD01000005.1"/>
</dbReference>
<gene>
    <name evidence="1" type="ORF">BJ999_000727</name>
</gene>
<reference evidence="1 2" key="1">
    <citation type="submission" date="2020-07" db="EMBL/GenBank/DDBJ databases">
        <title>Sequencing the genomes of 1000 actinobacteria strains.</title>
        <authorList>
            <person name="Klenk H.-P."/>
        </authorList>
    </citation>
    <scope>NUCLEOTIDE SEQUENCE [LARGE SCALE GENOMIC DNA]</scope>
    <source>
        <strain evidence="1 2">DSM 43461</strain>
    </source>
</reference>
<keyword evidence="2" id="KW-1185">Reference proteome</keyword>
<dbReference type="AlphaFoldDB" id="A0A7Y9KAR1"/>
<protein>
    <submittedName>
        <fullName evidence="1">Uncharacterized protein</fullName>
    </submittedName>
</protein>